<feature type="binding site" evidence="9">
    <location>
        <position position="175"/>
    </location>
    <ligand>
        <name>Zn(2+)</name>
        <dbReference type="ChEBI" id="CHEBI:29105"/>
    </ligand>
</feature>
<evidence type="ECO:0000256" key="7">
    <source>
        <dbReference type="ARBA" id="ARBA00031969"/>
    </source>
</evidence>
<comment type="function">
    <text evidence="10">Reversible hydration of carbon dioxide.</text>
</comment>
<dbReference type="InterPro" id="IPR036874">
    <property type="entry name" value="Carbonic_anhydrase_sf"/>
</dbReference>
<dbReference type="GO" id="GO:0008270">
    <property type="term" value="F:zinc ion binding"/>
    <property type="evidence" value="ECO:0007669"/>
    <property type="project" value="UniProtKB-UniRule"/>
</dbReference>
<keyword evidence="13" id="KW-1185">Reference proteome</keyword>
<dbReference type="InterPro" id="IPR001765">
    <property type="entry name" value="Carbonic_anhydrase"/>
</dbReference>
<dbReference type="OrthoDB" id="10248475at2759"/>
<evidence type="ECO:0000256" key="8">
    <source>
        <dbReference type="ARBA" id="ARBA00048348"/>
    </source>
</evidence>
<dbReference type="SUPFAM" id="SSF53056">
    <property type="entry name" value="beta-carbonic anhydrase, cab"/>
    <property type="match status" value="1"/>
</dbReference>
<gene>
    <name evidence="12" type="ORF">TOPH_08297</name>
</gene>
<evidence type="ECO:0000313" key="12">
    <source>
        <dbReference type="EMBL" id="KND87075.1"/>
    </source>
</evidence>
<evidence type="ECO:0000256" key="1">
    <source>
        <dbReference type="ARBA" id="ARBA00006217"/>
    </source>
</evidence>
<dbReference type="PANTHER" id="PTHR11002:SF51">
    <property type="entry name" value="CARBONIC ANHYDRASE"/>
    <property type="match status" value="1"/>
</dbReference>
<name>A0A0L0N001_TOLOC</name>
<dbReference type="AlphaFoldDB" id="A0A0L0N001"/>
<dbReference type="PANTHER" id="PTHR11002">
    <property type="entry name" value="CARBONIC ANHYDRASE"/>
    <property type="match status" value="1"/>
</dbReference>
<comment type="catalytic activity">
    <reaction evidence="8 10">
        <text>hydrogencarbonate + H(+) = CO2 + H2O</text>
        <dbReference type="Rhea" id="RHEA:10748"/>
        <dbReference type="ChEBI" id="CHEBI:15377"/>
        <dbReference type="ChEBI" id="CHEBI:15378"/>
        <dbReference type="ChEBI" id="CHEBI:16526"/>
        <dbReference type="ChEBI" id="CHEBI:17544"/>
        <dbReference type="EC" id="4.2.1.1"/>
    </reaction>
</comment>
<dbReference type="STRING" id="1163406.A0A0L0N001"/>
<evidence type="ECO:0000256" key="4">
    <source>
        <dbReference type="ARBA" id="ARBA00022723"/>
    </source>
</evidence>
<proteinExistence type="inferred from homology"/>
<protein>
    <recommendedName>
        <fullName evidence="3 10">Carbonic anhydrase</fullName>
        <ecNumber evidence="2 10">4.2.1.1</ecNumber>
    </recommendedName>
    <alternativeName>
        <fullName evidence="7 10">Carbonate dehydratase</fullName>
    </alternativeName>
</protein>
<dbReference type="Proteomes" id="UP000036947">
    <property type="component" value="Unassembled WGS sequence"/>
</dbReference>
<dbReference type="EMBL" id="LFRF01000042">
    <property type="protein sequence ID" value="KND87075.1"/>
    <property type="molecule type" value="Genomic_DNA"/>
</dbReference>
<feature type="region of interest" description="Disordered" evidence="11">
    <location>
        <begin position="26"/>
        <end position="47"/>
    </location>
</feature>
<comment type="similarity">
    <text evidence="1 10">Belongs to the beta-class carbonic anhydrase family.</text>
</comment>
<sequence length="285" mass="32118">MLPACIGSRSLRAVARQQLPRLSTSLPRCSSSSSCCPPPPPNSFFSSSPTIKKFKMASSSDDRPPSPAEVSEYLRETHDRLFENNRAWAADMRQKDPTFFERLAAGQSPEYLWIGCSDSRIPAEAITGLEPGEAFIHRNIANLVCNTDLNVMSVINYAVRHLGVKHIIVCGHYGCGGVKAAMTPKDLGLLNPWLRNIRDVYRLHERELDDIADEEARYNRLVELNVEEQCRNIVKTAAVQQSYAKNQYPIVHGWVFGFHDGLLKDLKIDFRAMLNNVQKLYNLVD</sequence>
<dbReference type="EC" id="4.2.1.1" evidence="2 10"/>
<dbReference type="Pfam" id="PF00484">
    <property type="entry name" value="Pro_CA"/>
    <property type="match status" value="1"/>
</dbReference>
<evidence type="ECO:0000256" key="9">
    <source>
        <dbReference type="PIRSR" id="PIRSR601765-1"/>
    </source>
</evidence>
<dbReference type="GO" id="GO:0034599">
    <property type="term" value="P:cellular response to oxidative stress"/>
    <property type="evidence" value="ECO:0007669"/>
    <property type="project" value="TreeGrafter"/>
</dbReference>
<reference evidence="12 13" key="1">
    <citation type="journal article" date="2015" name="BMC Genomics">
        <title>The genome of the truffle-parasite Tolypocladium ophioglossoides and the evolution of antifungal peptaibiotics.</title>
        <authorList>
            <person name="Quandt C.A."/>
            <person name="Bushley K.E."/>
            <person name="Spatafora J.W."/>
        </authorList>
    </citation>
    <scope>NUCLEOTIDE SEQUENCE [LARGE SCALE GENOMIC DNA]</scope>
    <source>
        <strain evidence="12 13">CBS 100239</strain>
    </source>
</reference>
<dbReference type="FunFam" id="3.40.1050.10:FF:000001">
    <property type="entry name" value="Carbonic anhydrase"/>
    <property type="match status" value="1"/>
</dbReference>
<comment type="cofactor">
    <cofactor evidence="9">
        <name>Zn(2+)</name>
        <dbReference type="ChEBI" id="CHEBI:29105"/>
    </cofactor>
    <text evidence="9">Binds 1 zinc ion per subunit.</text>
</comment>
<comment type="caution">
    <text evidence="12">The sequence shown here is derived from an EMBL/GenBank/DDBJ whole genome shotgun (WGS) entry which is preliminary data.</text>
</comment>
<evidence type="ECO:0000256" key="10">
    <source>
        <dbReference type="RuleBase" id="RU003956"/>
    </source>
</evidence>
<dbReference type="GO" id="GO:0071244">
    <property type="term" value="P:cellular response to carbon dioxide"/>
    <property type="evidence" value="ECO:0007669"/>
    <property type="project" value="TreeGrafter"/>
</dbReference>
<feature type="compositionally biased region" description="Low complexity" evidence="11">
    <location>
        <begin position="26"/>
        <end position="35"/>
    </location>
</feature>
<feature type="binding site" evidence="9">
    <location>
        <position position="118"/>
    </location>
    <ligand>
        <name>Zn(2+)</name>
        <dbReference type="ChEBI" id="CHEBI:29105"/>
    </ligand>
</feature>
<dbReference type="GO" id="GO:0004089">
    <property type="term" value="F:carbonate dehydratase activity"/>
    <property type="evidence" value="ECO:0007669"/>
    <property type="project" value="UniProtKB-UniRule"/>
</dbReference>
<feature type="binding site" evidence="9">
    <location>
        <position position="116"/>
    </location>
    <ligand>
        <name>Zn(2+)</name>
        <dbReference type="ChEBI" id="CHEBI:29105"/>
    </ligand>
</feature>
<evidence type="ECO:0000256" key="11">
    <source>
        <dbReference type="SAM" id="MobiDB-lite"/>
    </source>
</evidence>
<dbReference type="PROSITE" id="PS00704">
    <property type="entry name" value="PROK_CO2_ANHYDRASE_1"/>
    <property type="match status" value="1"/>
</dbReference>
<keyword evidence="6 10" id="KW-0456">Lyase</keyword>
<dbReference type="SMART" id="SM00947">
    <property type="entry name" value="Pro_CA"/>
    <property type="match status" value="1"/>
</dbReference>
<dbReference type="Gene3D" id="3.40.1050.10">
    <property type="entry name" value="Carbonic anhydrase"/>
    <property type="match status" value="1"/>
</dbReference>
<keyword evidence="5 9" id="KW-0862">Zinc</keyword>
<evidence type="ECO:0000313" key="13">
    <source>
        <dbReference type="Proteomes" id="UP000036947"/>
    </source>
</evidence>
<evidence type="ECO:0000256" key="3">
    <source>
        <dbReference type="ARBA" id="ARBA00014628"/>
    </source>
</evidence>
<evidence type="ECO:0000256" key="5">
    <source>
        <dbReference type="ARBA" id="ARBA00022833"/>
    </source>
</evidence>
<dbReference type="InterPro" id="IPR015892">
    <property type="entry name" value="Carbonic_anhydrase_CS"/>
</dbReference>
<evidence type="ECO:0000256" key="6">
    <source>
        <dbReference type="ARBA" id="ARBA00023239"/>
    </source>
</evidence>
<dbReference type="GO" id="GO:0005737">
    <property type="term" value="C:cytoplasm"/>
    <property type="evidence" value="ECO:0007669"/>
    <property type="project" value="TreeGrafter"/>
</dbReference>
<evidence type="ECO:0000256" key="2">
    <source>
        <dbReference type="ARBA" id="ARBA00012925"/>
    </source>
</evidence>
<organism evidence="12 13">
    <name type="scientific">Tolypocladium ophioglossoides (strain CBS 100239)</name>
    <name type="common">Snaketongue truffleclub</name>
    <name type="synonym">Elaphocordyceps ophioglossoides</name>
    <dbReference type="NCBI Taxonomy" id="1163406"/>
    <lineage>
        <taxon>Eukaryota</taxon>
        <taxon>Fungi</taxon>
        <taxon>Dikarya</taxon>
        <taxon>Ascomycota</taxon>
        <taxon>Pezizomycotina</taxon>
        <taxon>Sordariomycetes</taxon>
        <taxon>Hypocreomycetidae</taxon>
        <taxon>Hypocreales</taxon>
        <taxon>Ophiocordycipitaceae</taxon>
        <taxon>Tolypocladium</taxon>
    </lineage>
</organism>
<keyword evidence="4 9" id="KW-0479">Metal-binding</keyword>
<dbReference type="GO" id="GO:0015976">
    <property type="term" value="P:carbon utilization"/>
    <property type="evidence" value="ECO:0007669"/>
    <property type="project" value="InterPro"/>
</dbReference>
<accession>A0A0L0N001</accession>
<dbReference type="CDD" id="cd00883">
    <property type="entry name" value="beta_CA_cladeA"/>
    <property type="match status" value="1"/>
</dbReference>
<feature type="binding site" evidence="9">
    <location>
        <position position="172"/>
    </location>
    <ligand>
        <name>Zn(2+)</name>
        <dbReference type="ChEBI" id="CHEBI:29105"/>
    </ligand>
</feature>